<sequence length="756" mass="83864">MKLSTGLVTYYAVFKNTVQVVNAIGSVITDGIENNKDRTPVLGRGYSPQTGDLMSSCLEVPGVTQPSYDYTYDFRSFLYSTSKSDSATATNSFASEWSSRPRSIWSSSIDDAVASEIASTPNEITFFYSEMAADLYYASVDDSVATISEDAIVLLTRGEYIGFIQACGPYYIRTVRRQKAIVTLFQYELDTNVDDNLADSANVSLSDVVHDLISRVDGVADTGNDRNRLVQNTHSSSLTIQIFGFGLTMDSDVLGSLVANSIEQYDDAMNYGFEAMKSIDSGLVKSIEVYPWVANMSFQQSAKIDVKIEQETCYELVSRTITSGTMCVKVDQSGVGLPPTENRVNCNTFCDIPCDDGQSCENRSDCGTGGEDPFFYVQISNANEAARLPSEYAQFFGVQETIVERRSTATCVFDTGPFICYAYDTVLVTAGRLCTSDGTIANLENCDDESQYFTISSETYFADTTEKYNKVDTTHDTFAEVPTEKIVTCPPSINPLLVEDTSLVVTSIGNKFVLSRIEVLSRRELVSFPETLKQFNFMANAEFIATADAIVRHMFNSIELLSQCVGFLSALPEEILARSWVRNQRRPLQDEKYRNLSSSMLSTDSTSSISSTDTLSILSEDFSEPLLAKRLLTVLKGENINAVVGQRHLYERQLRSFLSFVTNFYGPCLEDLSSDDLQFSGGKLYTKHWVTLPKCKKPVCLIRGSVWSEHTSNCELGEQDTNDGYDPAANGANNDPSWIVDSYCMPDFYQKDMENL</sequence>
<reference evidence="1" key="1">
    <citation type="submission" date="2021-01" db="EMBL/GenBank/DDBJ databases">
        <authorList>
            <person name="Corre E."/>
            <person name="Pelletier E."/>
            <person name="Niang G."/>
            <person name="Scheremetjew M."/>
            <person name="Finn R."/>
            <person name="Kale V."/>
            <person name="Holt S."/>
            <person name="Cochrane G."/>
            <person name="Meng A."/>
            <person name="Brown T."/>
            <person name="Cohen L."/>
        </authorList>
    </citation>
    <scope>NUCLEOTIDE SEQUENCE</scope>
    <source>
        <strain evidence="1">308</strain>
    </source>
</reference>
<accession>A0A7S1FTA7</accession>
<gene>
    <name evidence="1" type="ORF">CHYS00102_LOCUS13037</name>
</gene>
<name>A0A7S1FTA7_9STRA</name>
<protein>
    <submittedName>
        <fullName evidence="1">Uncharacterized protein</fullName>
    </submittedName>
</protein>
<proteinExistence type="predicted"/>
<organism evidence="1">
    <name type="scientific">Corethron hystrix</name>
    <dbReference type="NCBI Taxonomy" id="216773"/>
    <lineage>
        <taxon>Eukaryota</taxon>
        <taxon>Sar</taxon>
        <taxon>Stramenopiles</taxon>
        <taxon>Ochrophyta</taxon>
        <taxon>Bacillariophyta</taxon>
        <taxon>Coscinodiscophyceae</taxon>
        <taxon>Corethrophycidae</taxon>
        <taxon>Corethrales</taxon>
        <taxon>Corethraceae</taxon>
        <taxon>Corethron</taxon>
    </lineage>
</organism>
<evidence type="ECO:0000313" key="1">
    <source>
        <dbReference type="EMBL" id="CAD8885840.1"/>
    </source>
</evidence>
<dbReference type="EMBL" id="HBFR01017949">
    <property type="protein sequence ID" value="CAD8885840.1"/>
    <property type="molecule type" value="Transcribed_RNA"/>
</dbReference>
<dbReference type="AlphaFoldDB" id="A0A7S1FTA7"/>